<gene>
    <name evidence="2" type="ORF">GCM10025772_20410</name>
</gene>
<feature type="transmembrane region" description="Helical" evidence="1">
    <location>
        <begin position="73"/>
        <end position="91"/>
    </location>
</feature>
<evidence type="ECO:0008006" key="4">
    <source>
        <dbReference type="Google" id="ProtNLM"/>
    </source>
</evidence>
<keyword evidence="3" id="KW-1185">Reference proteome</keyword>
<evidence type="ECO:0000313" key="3">
    <source>
        <dbReference type="Proteomes" id="UP001501600"/>
    </source>
</evidence>
<dbReference type="Proteomes" id="UP001501600">
    <property type="component" value="Unassembled WGS sequence"/>
</dbReference>
<organism evidence="2 3">
    <name type="scientific">Ferrimonas gelatinilytica</name>
    <dbReference type="NCBI Taxonomy" id="1255257"/>
    <lineage>
        <taxon>Bacteria</taxon>
        <taxon>Pseudomonadati</taxon>
        <taxon>Pseudomonadota</taxon>
        <taxon>Gammaproteobacteria</taxon>
        <taxon>Alteromonadales</taxon>
        <taxon>Ferrimonadaceae</taxon>
        <taxon>Ferrimonas</taxon>
    </lineage>
</organism>
<accession>A0ABP9S9I7</accession>
<dbReference type="EMBL" id="BAABLF010000013">
    <property type="protein sequence ID" value="GAA5192095.1"/>
    <property type="molecule type" value="Genomic_DNA"/>
</dbReference>
<comment type="caution">
    <text evidence="2">The sequence shown here is derived from an EMBL/GenBank/DDBJ whole genome shotgun (WGS) entry which is preliminary data.</text>
</comment>
<proteinExistence type="predicted"/>
<sequence>MAFSYWIVVGAGGLSLPQAVALETPMGRAIHRRKFHLYGRARPGDLPWELRWTRELDWRRLPWDALWHQLKEGIALTLAVLLVLSVVVVALRMNDALTVAAQASGSRVDSIAVLTESDLAHRVAWLRGRVAQQQARVREMEWRLAVATPNLPRSVQPTAEQVQRERMKLAALRRELVLLTP</sequence>
<reference evidence="3" key="1">
    <citation type="journal article" date="2019" name="Int. J. Syst. Evol. Microbiol.">
        <title>The Global Catalogue of Microorganisms (GCM) 10K type strain sequencing project: providing services to taxonomists for standard genome sequencing and annotation.</title>
        <authorList>
            <consortium name="The Broad Institute Genomics Platform"/>
            <consortium name="The Broad Institute Genome Sequencing Center for Infectious Disease"/>
            <person name="Wu L."/>
            <person name="Ma J."/>
        </authorList>
    </citation>
    <scope>NUCLEOTIDE SEQUENCE [LARGE SCALE GENOMIC DNA]</scope>
    <source>
        <strain evidence="3">JCM 18720</strain>
    </source>
</reference>
<keyword evidence="1" id="KW-1133">Transmembrane helix</keyword>
<evidence type="ECO:0000256" key="1">
    <source>
        <dbReference type="SAM" id="Phobius"/>
    </source>
</evidence>
<evidence type="ECO:0000313" key="2">
    <source>
        <dbReference type="EMBL" id="GAA5192095.1"/>
    </source>
</evidence>
<name>A0ABP9S9I7_9GAMM</name>
<protein>
    <recommendedName>
        <fullName evidence="4">Cell division protein FtsL</fullName>
    </recommendedName>
</protein>
<keyword evidence="1" id="KW-0812">Transmembrane</keyword>
<keyword evidence="1" id="KW-0472">Membrane</keyword>